<dbReference type="OrthoDB" id="9806726at2"/>
<comment type="similarity">
    <text evidence="1">Belongs to the ABC transporter superfamily.</text>
</comment>
<evidence type="ECO:0000256" key="4">
    <source>
        <dbReference type="ARBA" id="ARBA00022840"/>
    </source>
</evidence>
<evidence type="ECO:0000259" key="5">
    <source>
        <dbReference type="PROSITE" id="PS50893"/>
    </source>
</evidence>
<dbReference type="PANTHER" id="PTHR42734:SF17">
    <property type="entry name" value="METAL TRANSPORT SYSTEM ATP-BINDING PROTEIN TM_0124-RELATED"/>
    <property type="match status" value="1"/>
</dbReference>
<dbReference type="Gene3D" id="3.40.50.300">
    <property type="entry name" value="P-loop containing nucleotide triphosphate hydrolases"/>
    <property type="match status" value="1"/>
</dbReference>
<name>D2MN43_9FIRM</name>
<dbReference type="PANTHER" id="PTHR42734">
    <property type="entry name" value="METAL TRANSPORT SYSTEM ATP-BINDING PROTEIN TM_0124-RELATED"/>
    <property type="match status" value="1"/>
</dbReference>
<feature type="domain" description="ABC transporter" evidence="5">
    <location>
        <begin position="4"/>
        <end position="221"/>
    </location>
</feature>
<dbReference type="RefSeq" id="WP_006626814.1">
    <property type="nucleotide sequence ID" value="NZ_ADFR01000003.1"/>
</dbReference>
<dbReference type="SUPFAM" id="SSF52540">
    <property type="entry name" value="P-loop containing nucleoside triphosphate hydrolases"/>
    <property type="match status" value="1"/>
</dbReference>
<dbReference type="eggNOG" id="COG1121">
    <property type="taxonomic scope" value="Bacteria"/>
</dbReference>
<dbReference type="EMBL" id="ADFR01000003">
    <property type="protein sequence ID" value="EFC05865.1"/>
    <property type="molecule type" value="Genomic_DNA"/>
</dbReference>
<dbReference type="GO" id="GO:0005524">
    <property type="term" value="F:ATP binding"/>
    <property type="evidence" value="ECO:0007669"/>
    <property type="project" value="UniProtKB-KW"/>
</dbReference>
<dbReference type="AlphaFoldDB" id="D2MN43"/>
<dbReference type="GO" id="GO:0016887">
    <property type="term" value="F:ATP hydrolysis activity"/>
    <property type="evidence" value="ECO:0007669"/>
    <property type="project" value="InterPro"/>
</dbReference>
<dbReference type="SMART" id="SM00382">
    <property type="entry name" value="AAA"/>
    <property type="match status" value="1"/>
</dbReference>
<organism evidence="6 7">
    <name type="scientific">Bulleidia extructa W1219</name>
    <dbReference type="NCBI Taxonomy" id="679192"/>
    <lineage>
        <taxon>Bacteria</taxon>
        <taxon>Bacillati</taxon>
        <taxon>Bacillota</taxon>
        <taxon>Erysipelotrichia</taxon>
        <taxon>Erysipelotrichales</taxon>
        <taxon>Erysipelotrichaceae</taxon>
        <taxon>Bulleidia</taxon>
    </lineage>
</organism>
<dbReference type="InterPro" id="IPR050153">
    <property type="entry name" value="Metal_Ion_Import_ABC"/>
</dbReference>
<protein>
    <submittedName>
        <fullName evidence="6">ABC transporter, ATP-binding protein</fullName>
    </submittedName>
</protein>
<reference evidence="7" key="1">
    <citation type="submission" date="2009-12" db="EMBL/GenBank/DDBJ databases">
        <title>Sequence of Clostridiales genomosp. BVAB3 str. UPII9-5.</title>
        <authorList>
            <person name="Madupu R."/>
            <person name="Durkin A.S."/>
            <person name="Torralba M."/>
            <person name="Methe B."/>
            <person name="Sutton G.G."/>
            <person name="Strausberg R.L."/>
            <person name="Nelson K.E."/>
        </authorList>
    </citation>
    <scope>NUCLEOTIDE SEQUENCE [LARGE SCALE GENOMIC DNA]</scope>
    <source>
        <strain evidence="7">W1219</strain>
    </source>
</reference>
<keyword evidence="4 6" id="KW-0067">ATP-binding</keyword>
<evidence type="ECO:0000256" key="2">
    <source>
        <dbReference type="ARBA" id="ARBA00022448"/>
    </source>
</evidence>
<proteinExistence type="inferred from homology"/>
<dbReference type="PROSITE" id="PS00211">
    <property type="entry name" value="ABC_TRANSPORTER_1"/>
    <property type="match status" value="1"/>
</dbReference>
<evidence type="ECO:0000256" key="3">
    <source>
        <dbReference type="ARBA" id="ARBA00022741"/>
    </source>
</evidence>
<evidence type="ECO:0000313" key="7">
    <source>
        <dbReference type="Proteomes" id="UP000005017"/>
    </source>
</evidence>
<dbReference type="InterPro" id="IPR003439">
    <property type="entry name" value="ABC_transporter-like_ATP-bd"/>
</dbReference>
<dbReference type="STRING" id="679192.HMPREF9013_0059"/>
<dbReference type="PROSITE" id="PS50893">
    <property type="entry name" value="ABC_TRANSPORTER_2"/>
    <property type="match status" value="1"/>
</dbReference>
<gene>
    <name evidence="6" type="ORF">HMPREF9013_0059</name>
</gene>
<keyword evidence="3" id="KW-0547">Nucleotide-binding</keyword>
<accession>D2MN43</accession>
<keyword evidence="7" id="KW-1185">Reference proteome</keyword>
<evidence type="ECO:0000256" key="1">
    <source>
        <dbReference type="ARBA" id="ARBA00005417"/>
    </source>
</evidence>
<dbReference type="Pfam" id="PF00005">
    <property type="entry name" value="ABC_tran"/>
    <property type="match status" value="1"/>
</dbReference>
<dbReference type="InterPro" id="IPR017871">
    <property type="entry name" value="ABC_transporter-like_CS"/>
</dbReference>
<evidence type="ECO:0000313" key="6">
    <source>
        <dbReference type="EMBL" id="EFC05865.1"/>
    </source>
</evidence>
<dbReference type="InterPro" id="IPR003593">
    <property type="entry name" value="AAA+_ATPase"/>
</dbReference>
<sequence>MEQLLVKDLSIGYEHHVLHSSITFSIQKKDYLCVIGENGSGKSTLLKTLLGLIPSLSGTIHFDPKVTIGYLPQQRNIQADFPASVKEVVLSGFIAQLKWRPFYSQKEKEKAYFFMKKMGIDSFCDKTFATLSGGQQQRVLLARALCASQELLFLDEPTAGLDEQVTHELYSLIDELNQTEGMTIVMITHDRQYALKRASHILSFEKDFFFGKKEDYLGEKE</sequence>
<comment type="caution">
    <text evidence="6">The sequence shown here is derived from an EMBL/GenBank/DDBJ whole genome shotgun (WGS) entry which is preliminary data.</text>
</comment>
<dbReference type="Proteomes" id="UP000005017">
    <property type="component" value="Unassembled WGS sequence"/>
</dbReference>
<dbReference type="InterPro" id="IPR027417">
    <property type="entry name" value="P-loop_NTPase"/>
</dbReference>
<keyword evidence="2" id="KW-0813">Transport</keyword>
<dbReference type="CDD" id="cd03235">
    <property type="entry name" value="ABC_Metallic_Cations"/>
    <property type="match status" value="1"/>
</dbReference>